<dbReference type="InterPro" id="IPR002921">
    <property type="entry name" value="Fungal_lipase-type"/>
</dbReference>
<evidence type="ECO:0000256" key="5">
    <source>
        <dbReference type="SAM" id="SignalP"/>
    </source>
</evidence>
<dbReference type="Gene3D" id="3.40.50.1820">
    <property type="entry name" value="alpha/beta hydrolase"/>
    <property type="match status" value="1"/>
</dbReference>
<keyword evidence="1" id="KW-1015">Disulfide bond</keyword>
<dbReference type="PANTHER" id="PTHR45856:SF25">
    <property type="entry name" value="FUNGAL LIPASE-LIKE DOMAIN-CONTAINING PROTEIN"/>
    <property type="match status" value="1"/>
</dbReference>
<gene>
    <name evidence="7" type="primary">Q6WER3</name>
</gene>
<evidence type="ECO:0000256" key="2">
    <source>
        <dbReference type="ARBA" id="ARBA00043996"/>
    </source>
</evidence>
<keyword evidence="5" id="KW-0732">Signal</keyword>
<dbReference type="AlphaFoldDB" id="A0A5K1K7Q4"/>
<accession>A0A5K1K7Q4</accession>
<dbReference type="PANTHER" id="PTHR45856">
    <property type="entry name" value="ALPHA/BETA-HYDROLASES SUPERFAMILY PROTEIN"/>
    <property type="match status" value="1"/>
</dbReference>
<protein>
    <submittedName>
        <fullName evidence="7">Extracellular lipase (EC)</fullName>
        <ecNumber evidence="7">3.1.1.3</ecNumber>
    </submittedName>
</protein>
<dbReference type="CDD" id="cd00519">
    <property type="entry name" value="Lipase_3"/>
    <property type="match status" value="1"/>
</dbReference>
<feature type="chain" id="PRO_5023844034" evidence="5">
    <location>
        <begin position="24"/>
        <end position="313"/>
    </location>
</feature>
<dbReference type="GO" id="GO:0006629">
    <property type="term" value="P:lipid metabolic process"/>
    <property type="evidence" value="ECO:0007669"/>
    <property type="project" value="InterPro"/>
</dbReference>
<dbReference type="EMBL" id="LR730040">
    <property type="protein sequence ID" value="VWP02231.1"/>
    <property type="molecule type" value="Genomic_DNA"/>
</dbReference>
<dbReference type="EC" id="3.1.1.3" evidence="7"/>
<feature type="domain" description="Fungal lipase-type" evidence="6">
    <location>
        <begin position="110"/>
        <end position="254"/>
    </location>
</feature>
<feature type="signal peptide" evidence="5">
    <location>
        <begin position="1"/>
        <end position="23"/>
    </location>
</feature>
<evidence type="ECO:0000256" key="3">
    <source>
        <dbReference type="ARBA" id="ARBA00047591"/>
    </source>
</evidence>
<dbReference type="Pfam" id="PF01764">
    <property type="entry name" value="Lipase_3"/>
    <property type="match status" value="1"/>
</dbReference>
<comment type="catalytic activity">
    <reaction evidence="3">
        <text>a diacylglycerol + H2O = a monoacylglycerol + a fatty acid + H(+)</text>
        <dbReference type="Rhea" id="RHEA:32731"/>
        <dbReference type="ChEBI" id="CHEBI:15377"/>
        <dbReference type="ChEBI" id="CHEBI:15378"/>
        <dbReference type="ChEBI" id="CHEBI:17408"/>
        <dbReference type="ChEBI" id="CHEBI:18035"/>
        <dbReference type="ChEBI" id="CHEBI:28868"/>
    </reaction>
</comment>
<organism evidence="7">
    <name type="scientific">Ganoderma boninense</name>
    <dbReference type="NCBI Taxonomy" id="34458"/>
    <lineage>
        <taxon>Eukaryota</taxon>
        <taxon>Fungi</taxon>
        <taxon>Dikarya</taxon>
        <taxon>Basidiomycota</taxon>
        <taxon>Agaricomycotina</taxon>
        <taxon>Agaricomycetes</taxon>
        <taxon>Polyporales</taxon>
        <taxon>Polyporaceae</taxon>
        <taxon>Ganoderma</taxon>
    </lineage>
</organism>
<evidence type="ECO:0000259" key="6">
    <source>
        <dbReference type="Pfam" id="PF01764"/>
    </source>
</evidence>
<dbReference type="InterPro" id="IPR029058">
    <property type="entry name" value="AB_hydrolase_fold"/>
</dbReference>
<evidence type="ECO:0000256" key="4">
    <source>
        <dbReference type="ARBA" id="ARBA00048461"/>
    </source>
</evidence>
<sequence>MAPTSSSFALLVALLALAPSLHAAPPTSISGLLARQDDIIPLTREEVSAFKPYTWYAATTACNLSAIMEWNCGTNCEANPTFKPIATGGDGDYTQFWFAGYDPTLDTVIVAHQGTDVSKLLPVLIDLDILQVNLNSTLFPGVDPSVLVHEGFAGTHSRSAPGVIAAVQQALSMSQRKTITRLTFRMTLTGAAIALLDAVYLPLHLPSDVTVSYRGYASPRVGNQAFADYVDSLGMSATRVNNKEDPVPVLPPIQILGYHHVSGEIHIRDDNVWVSCPGQDNPSAQCSTGDVNFSNFNATQHPGPFDGVSMGTC</sequence>
<evidence type="ECO:0000313" key="7">
    <source>
        <dbReference type="EMBL" id="VWP02231.1"/>
    </source>
</evidence>
<comment type="similarity">
    <text evidence="2">Belongs to the AB hydrolase superfamily. Lipase family. Class 3 subfamily.</text>
</comment>
<dbReference type="InterPro" id="IPR051218">
    <property type="entry name" value="Sec_MonoDiacylglyc_Lipase"/>
</dbReference>
<evidence type="ECO:0000256" key="1">
    <source>
        <dbReference type="ARBA" id="ARBA00023157"/>
    </source>
</evidence>
<proteinExistence type="inferred from homology"/>
<dbReference type="GO" id="GO:0047372">
    <property type="term" value="F:monoacylglycerol lipase activity"/>
    <property type="evidence" value="ECO:0007669"/>
    <property type="project" value="RHEA"/>
</dbReference>
<keyword evidence="7" id="KW-0378">Hydrolase</keyword>
<name>A0A5K1K7Q4_9APHY</name>
<dbReference type="SUPFAM" id="SSF53474">
    <property type="entry name" value="alpha/beta-Hydrolases"/>
    <property type="match status" value="1"/>
</dbReference>
<reference evidence="7" key="1">
    <citation type="submission" date="2019-10" db="EMBL/GenBank/DDBJ databases">
        <authorList>
            <person name="Nor Muhammad N."/>
        </authorList>
    </citation>
    <scope>NUCLEOTIDE SEQUENCE</scope>
</reference>
<dbReference type="GO" id="GO:0004806">
    <property type="term" value="F:triacylglycerol lipase activity"/>
    <property type="evidence" value="ECO:0007669"/>
    <property type="project" value="UniProtKB-EC"/>
</dbReference>
<dbReference type="GO" id="GO:0120516">
    <property type="term" value="F:diacylglycerol lipase activity"/>
    <property type="evidence" value="ECO:0007669"/>
    <property type="project" value="RHEA"/>
</dbReference>
<comment type="catalytic activity">
    <reaction evidence="4">
        <text>a monoacylglycerol + H2O = glycerol + a fatty acid + H(+)</text>
        <dbReference type="Rhea" id="RHEA:15245"/>
        <dbReference type="ChEBI" id="CHEBI:15377"/>
        <dbReference type="ChEBI" id="CHEBI:15378"/>
        <dbReference type="ChEBI" id="CHEBI:17408"/>
        <dbReference type="ChEBI" id="CHEBI:17754"/>
        <dbReference type="ChEBI" id="CHEBI:28868"/>
    </reaction>
</comment>